<feature type="transmembrane region" description="Helical" evidence="1">
    <location>
        <begin position="250"/>
        <end position="272"/>
    </location>
</feature>
<feature type="transmembrane region" description="Helical" evidence="1">
    <location>
        <begin position="55"/>
        <end position="83"/>
    </location>
</feature>
<feature type="transmembrane region" description="Helical" evidence="1">
    <location>
        <begin position="141"/>
        <end position="162"/>
    </location>
</feature>
<feature type="transmembrane region" description="Helical" evidence="1">
    <location>
        <begin position="214"/>
        <end position="238"/>
    </location>
</feature>
<evidence type="ECO:0000313" key="3">
    <source>
        <dbReference type="Proteomes" id="UP000270296"/>
    </source>
</evidence>
<evidence type="ECO:0000313" key="2">
    <source>
        <dbReference type="EMBL" id="VDP02818.1"/>
    </source>
</evidence>
<reference evidence="2 3" key="2">
    <citation type="submission" date="2018-11" db="EMBL/GenBank/DDBJ databases">
        <authorList>
            <consortium name="Pathogen Informatics"/>
        </authorList>
    </citation>
    <scope>NUCLEOTIDE SEQUENCE [LARGE SCALE GENOMIC DNA]</scope>
</reference>
<protein>
    <submittedName>
        <fullName evidence="4">G_PROTEIN_RECEP_F1_2 domain-containing protein</fullName>
    </submittedName>
</protein>
<dbReference type="Proteomes" id="UP000270296">
    <property type="component" value="Unassembled WGS sequence"/>
</dbReference>
<evidence type="ECO:0000256" key="1">
    <source>
        <dbReference type="SAM" id="Phobius"/>
    </source>
</evidence>
<accession>A0A183IJY5</accession>
<keyword evidence="1" id="KW-0812">Transmembrane</keyword>
<gene>
    <name evidence="2" type="ORF">SBAD_LOCUS3931</name>
</gene>
<feature type="transmembrane region" description="Helical" evidence="1">
    <location>
        <begin position="103"/>
        <end position="129"/>
    </location>
</feature>
<evidence type="ECO:0000313" key="4">
    <source>
        <dbReference type="WBParaSite" id="SBAD_0000410701-mRNA-1"/>
    </source>
</evidence>
<keyword evidence="3" id="KW-1185">Reference proteome</keyword>
<name>A0A183IJY5_9BILA</name>
<sequence>MYIGLNKTDFETTLDDLQNPLFQYINLLVAVVGVVLCFIASVLTFSTSAIRQKFLLFGALYVTECSHALVRVFSNVVRIYFIAHGRLGELIPVYRCAQFVYPVLVAEALVATAMSTACIASNVFLAVACPTFFRRRMRSKMPYYEIIFVSVVVVCYIIILVVVTAVSFGLPLLIDSVTCVLVGLTIFKFKRQRRVLPQNTDNRVDNRRMNTRRFVNWLGCAMVFIVFCSQLPILSFFIADILDVQVEFYYLRLINLLFSLKSTFLPFSCLNFQEYRVEIKKWCYSLRVYACKKVTISALHANIQSGMNAGNNPTRTATLSK</sequence>
<proteinExistence type="predicted"/>
<dbReference type="WBParaSite" id="SBAD_0000410701-mRNA-1">
    <property type="protein sequence ID" value="SBAD_0000410701-mRNA-1"/>
    <property type="gene ID" value="SBAD_0000410701"/>
</dbReference>
<organism evidence="4">
    <name type="scientific">Soboliphyme baturini</name>
    <dbReference type="NCBI Taxonomy" id="241478"/>
    <lineage>
        <taxon>Eukaryota</taxon>
        <taxon>Metazoa</taxon>
        <taxon>Ecdysozoa</taxon>
        <taxon>Nematoda</taxon>
        <taxon>Enoplea</taxon>
        <taxon>Dorylaimia</taxon>
        <taxon>Dioctophymatida</taxon>
        <taxon>Dioctophymatoidea</taxon>
        <taxon>Soboliphymatidae</taxon>
        <taxon>Soboliphyme</taxon>
    </lineage>
</organism>
<keyword evidence="1" id="KW-1133">Transmembrane helix</keyword>
<dbReference type="AlphaFoldDB" id="A0A183IJY5"/>
<keyword evidence="1" id="KW-0472">Membrane</keyword>
<feature type="transmembrane region" description="Helical" evidence="1">
    <location>
        <begin position="168"/>
        <end position="187"/>
    </location>
</feature>
<dbReference type="EMBL" id="UZAM01008028">
    <property type="protein sequence ID" value="VDP02818.1"/>
    <property type="molecule type" value="Genomic_DNA"/>
</dbReference>
<feature type="transmembrane region" description="Helical" evidence="1">
    <location>
        <begin position="21"/>
        <end position="43"/>
    </location>
</feature>
<reference evidence="4" key="1">
    <citation type="submission" date="2016-06" db="UniProtKB">
        <authorList>
            <consortium name="WormBaseParasite"/>
        </authorList>
    </citation>
    <scope>IDENTIFICATION</scope>
</reference>